<evidence type="ECO:0000256" key="1">
    <source>
        <dbReference type="SAM" id="MobiDB-lite"/>
    </source>
</evidence>
<organism evidence="2 3">
    <name type="scientific">Saitoella complicata (strain BCRC 22490 / CBS 7301 / JCM 7358 / NBRC 10748 / NRRL Y-17804)</name>
    <dbReference type="NCBI Taxonomy" id="698492"/>
    <lineage>
        <taxon>Eukaryota</taxon>
        <taxon>Fungi</taxon>
        <taxon>Dikarya</taxon>
        <taxon>Ascomycota</taxon>
        <taxon>Taphrinomycotina</taxon>
        <taxon>Taphrinomycotina incertae sedis</taxon>
        <taxon>Saitoella</taxon>
    </lineage>
</organism>
<name>A0A0E9NEF8_SAICN</name>
<sequence>MAFLLLAKRKVSVLAFPCSNRPRAPERWENREWDMGGVPMRKGMKADMLNIAQVNHDRLPTLTGLSGFGVLHSLPTLHWPMSFGIDVMHLICDNPCYLLFNLWDDKLPPGPHAPAHDRLAAEEGVRPTGPLQPKGLDADPPDTYIVVPPSPATQASQATRVTQATYTHTQQRAPPPHHPRQTKKTRVKDP</sequence>
<feature type="compositionally biased region" description="Basic residues" evidence="1">
    <location>
        <begin position="175"/>
        <end position="190"/>
    </location>
</feature>
<evidence type="ECO:0000313" key="3">
    <source>
        <dbReference type="Proteomes" id="UP000033140"/>
    </source>
</evidence>
<proteinExistence type="predicted"/>
<comment type="caution">
    <text evidence="2">The sequence shown here is derived from an EMBL/GenBank/DDBJ whole genome shotgun (WGS) entry which is preliminary data.</text>
</comment>
<protein>
    <submittedName>
        <fullName evidence="2">Uncharacterized protein</fullName>
    </submittedName>
</protein>
<evidence type="ECO:0000313" key="2">
    <source>
        <dbReference type="EMBL" id="GAO47795.1"/>
    </source>
</evidence>
<dbReference type="AlphaFoldDB" id="A0A0E9NEF8"/>
<keyword evidence="3" id="KW-1185">Reference proteome</keyword>
<dbReference type="EMBL" id="BACD03000011">
    <property type="protein sequence ID" value="GAO47795.1"/>
    <property type="molecule type" value="Genomic_DNA"/>
</dbReference>
<gene>
    <name evidence="2" type="ORF">G7K_1993-t1</name>
</gene>
<feature type="region of interest" description="Disordered" evidence="1">
    <location>
        <begin position="125"/>
        <end position="190"/>
    </location>
</feature>
<reference evidence="2 3" key="1">
    <citation type="journal article" date="2011" name="J. Gen. Appl. Microbiol.">
        <title>Draft genome sequencing of the enigmatic yeast Saitoella complicata.</title>
        <authorList>
            <person name="Nishida H."/>
            <person name="Hamamoto M."/>
            <person name="Sugiyama J."/>
        </authorList>
    </citation>
    <scope>NUCLEOTIDE SEQUENCE [LARGE SCALE GENOMIC DNA]</scope>
    <source>
        <strain evidence="2 3">NRRL Y-17804</strain>
    </source>
</reference>
<feature type="compositionally biased region" description="Polar residues" evidence="1">
    <location>
        <begin position="152"/>
        <end position="166"/>
    </location>
</feature>
<reference evidence="2 3" key="3">
    <citation type="journal article" date="2015" name="Genome Announc.">
        <title>Draft Genome Sequence of the Archiascomycetous Yeast Saitoella complicata.</title>
        <authorList>
            <person name="Yamauchi K."/>
            <person name="Kondo S."/>
            <person name="Hamamoto M."/>
            <person name="Takahashi Y."/>
            <person name="Ogura Y."/>
            <person name="Hayashi T."/>
            <person name="Nishida H."/>
        </authorList>
    </citation>
    <scope>NUCLEOTIDE SEQUENCE [LARGE SCALE GENOMIC DNA]</scope>
    <source>
        <strain evidence="2 3">NRRL Y-17804</strain>
    </source>
</reference>
<dbReference type="Proteomes" id="UP000033140">
    <property type="component" value="Unassembled WGS sequence"/>
</dbReference>
<reference evidence="2 3" key="2">
    <citation type="journal article" date="2014" name="J. Gen. Appl. Microbiol.">
        <title>The early diverging ascomycetous budding yeast Saitoella complicata has three histone deacetylases belonging to the Clr6, Hos2, and Rpd3 lineages.</title>
        <authorList>
            <person name="Nishida H."/>
            <person name="Matsumoto T."/>
            <person name="Kondo S."/>
            <person name="Hamamoto M."/>
            <person name="Yoshikawa H."/>
        </authorList>
    </citation>
    <scope>NUCLEOTIDE SEQUENCE [LARGE SCALE GENOMIC DNA]</scope>
    <source>
        <strain evidence="2 3">NRRL Y-17804</strain>
    </source>
</reference>
<accession>A0A0E9NEF8</accession>